<evidence type="ECO:0000313" key="2">
    <source>
        <dbReference type="EMBL" id="MYM90308.1"/>
    </source>
</evidence>
<dbReference type="NCBIfam" id="TIGR02595">
    <property type="entry name" value="PEP_CTERM"/>
    <property type="match status" value="1"/>
</dbReference>
<reference evidence="2 3" key="1">
    <citation type="submission" date="2020-01" db="EMBL/GenBank/DDBJ databases">
        <title>Novel species isolated from a subtropical stream in China.</title>
        <authorList>
            <person name="Lu H."/>
        </authorList>
    </citation>
    <scope>NUCLEOTIDE SEQUENCE [LARGE SCALE GENOMIC DNA]</scope>
    <source>
        <strain evidence="2 3">FT82W</strain>
    </source>
</reference>
<feature type="domain" description="Ice-binding protein C-terminal" evidence="1">
    <location>
        <begin position="162"/>
        <end position="188"/>
    </location>
</feature>
<dbReference type="EMBL" id="WWCW01000113">
    <property type="protein sequence ID" value="MYM90308.1"/>
    <property type="molecule type" value="Genomic_DNA"/>
</dbReference>
<protein>
    <submittedName>
        <fullName evidence="2">PEP-CTERM sorting domain-containing protein</fullName>
    </submittedName>
</protein>
<gene>
    <name evidence="2" type="ORF">GTP91_24440</name>
</gene>
<proteinExistence type="predicted"/>
<dbReference type="Pfam" id="PF07589">
    <property type="entry name" value="PEP-CTERM"/>
    <property type="match status" value="1"/>
</dbReference>
<dbReference type="AlphaFoldDB" id="A0A845GBR2"/>
<dbReference type="Proteomes" id="UP000470302">
    <property type="component" value="Unassembled WGS sequence"/>
</dbReference>
<accession>A0A845GBR2</accession>
<name>A0A845GBR2_9BURK</name>
<comment type="caution">
    <text evidence="2">The sequence shown here is derived from an EMBL/GenBank/DDBJ whole genome shotgun (WGS) entry which is preliminary data.</text>
</comment>
<evidence type="ECO:0000259" key="1">
    <source>
        <dbReference type="Pfam" id="PF07589"/>
    </source>
</evidence>
<evidence type="ECO:0000313" key="3">
    <source>
        <dbReference type="Proteomes" id="UP000470302"/>
    </source>
</evidence>
<dbReference type="Gene3D" id="2.60.120.260">
    <property type="entry name" value="Galactose-binding domain-like"/>
    <property type="match status" value="1"/>
</dbReference>
<sequence length="191" mass="20586">MLCAAAFGAPSAFAANLVADGDFAQASLSAWTQGGDTSLQSVGFDYSGTPLSNVFNRVFWDGNSDSAGLLGQQIATHAGYKYRLEFDLQRFDSSYGTTPVANDSQVLFNGAVVWHQANTSGDWTHYVINNLSTDKASTWLQFSNRNLYDYTELDNVSLVLTAVPEPSSALMLSLGLGGLLLAGRAKRRRRG</sequence>
<organism evidence="2 3">
    <name type="scientific">Duganella vulcania</name>
    <dbReference type="NCBI Taxonomy" id="2692166"/>
    <lineage>
        <taxon>Bacteria</taxon>
        <taxon>Pseudomonadati</taxon>
        <taxon>Pseudomonadota</taxon>
        <taxon>Betaproteobacteria</taxon>
        <taxon>Burkholderiales</taxon>
        <taxon>Oxalobacteraceae</taxon>
        <taxon>Telluria group</taxon>
        <taxon>Duganella</taxon>
    </lineage>
</organism>
<dbReference type="InterPro" id="IPR013424">
    <property type="entry name" value="Ice-binding_C"/>
</dbReference>